<evidence type="ECO:0000313" key="9">
    <source>
        <dbReference type="EMBL" id="EDV21056.1"/>
    </source>
</evidence>
<comment type="catalytic activity">
    <reaction evidence="5">
        <text>an N-terminal L-alpha-aminoacyl-[protein] + L-arginyl-tRNA(Arg) = an N-terminal L-arginyl-L-aminoacyl-[protein] + tRNA(Arg) + H(+)</text>
        <dbReference type="Rhea" id="RHEA:10208"/>
        <dbReference type="Rhea" id="RHEA-COMP:9658"/>
        <dbReference type="Rhea" id="RHEA-COMP:9673"/>
        <dbReference type="Rhea" id="RHEA-COMP:10636"/>
        <dbReference type="Rhea" id="RHEA-COMP:10638"/>
        <dbReference type="ChEBI" id="CHEBI:15378"/>
        <dbReference type="ChEBI" id="CHEBI:78442"/>
        <dbReference type="ChEBI" id="CHEBI:78513"/>
        <dbReference type="ChEBI" id="CHEBI:78597"/>
        <dbReference type="ChEBI" id="CHEBI:83562"/>
        <dbReference type="EC" id="2.3.2.8"/>
    </reaction>
</comment>
<comment type="similarity">
    <text evidence="1 5">Belongs to the R-transferase family.</text>
</comment>
<dbReference type="InterPro" id="IPR030700">
    <property type="entry name" value="N-end_Aminoacyl_Trfase"/>
</dbReference>
<evidence type="ECO:0000256" key="3">
    <source>
        <dbReference type="ARBA" id="ARBA00022786"/>
    </source>
</evidence>
<keyword evidence="10" id="KW-1185">Reference proteome</keyword>
<dbReference type="GO" id="GO:0004057">
    <property type="term" value="F:arginyl-tRNA--protein transferase activity"/>
    <property type="evidence" value="ECO:0000318"/>
    <property type="project" value="GO_Central"/>
</dbReference>
<keyword evidence="4 5" id="KW-0012">Acyltransferase</keyword>
<gene>
    <name evidence="9" type="ORF">TRIADDRAFT_60443</name>
</gene>
<dbReference type="EMBL" id="DS985255">
    <property type="protein sequence ID" value="EDV21056.1"/>
    <property type="molecule type" value="Genomic_DNA"/>
</dbReference>
<keyword evidence="2 5" id="KW-0808">Transferase</keyword>
<feature type="compositionally biased region" description="Basic and acidic residues" evidence="6">
    <location>
        <begin position="176"/>
        <end position="190"/>
    </location>
</feature>
<protein>
    <recommendedName>
        <fullName evidence="5">Arginyl-tRNA--protein transferase 1</fullName>
        <shortName evidence="5">Arginyltransferase 1</shortName>
        <shortName evidence="5">R-transferase 1</shortName>
        <ecNumber evidence="5">2.3.2.8</ecNumber>
    </recommendedName>
    <alternativeName>
        <fullName evidence="5">Arginine-tRNA--protein transferase 1</fullName>
    </alternativeName>
</protein>
<dbReference type="GeneID" id="6757695"/>
<proteinExistence type="inferred from homology"/>
<evidence type="ECO:0000256" key="1">
    <source>
        <dbReference type="ARBA" id="ARBA00009991"/>
    </source>
</evidence>
<feature type="compositionally biased region" description="Basic and acidic residues" evidence="6">
    <location>
        <begin position="124"/>
        <end position="144"/>
    </location>
</feature>
<dbReference type="InterPro" id="IPR016181">
    <property type="entry name" value="Acyl_CoA_acyltransferase"/>
</dbReference>
<organism evidence="9 10">
    <name type="scientific">Trichoplax adhaerens</name>
    <name type="common">Trichoplax reptans</name>
    <dbReference type="NCBI Taxonomy" id="10228"/>
    <lineage>
        <taxon>Eukaryota</taxon>
        <taxon>Metazoa</taxon>
        <taxon>Placozoa</taxon>
        <taxon>Uniplacotomia</taxon>
        <taxon>Trichoplacea</taxon>
        <taxon>Trichoplacidae</taxon>
        <taxon>Trichoplax</taxon>
    </lineage>
</organism>
<dbReference type="PANTHER" id="PTHR21367">
    <property type="entry name" value="ARGININE-TRNA-PROTEIN TRANSFERASE 1"/>
    <property type="match status" value="1"/>
</dbReference>
<evidence type="ECO:0000256" key="4">
    <source>
        <dbReference type="ARBA" id="ARBA00023315"/>
    </source>
</evidence>
<dbReference type="STRING" id="10228.B3S882"/>
<dbReference type="EC" id="2.3.2.8" evidence="5"/>
<dbReference type="KEGG" id="tad:TRIADDRAFT_60443"/>
<evidence type="ECO:0000313" key="10">
    <source>
        <dbReference type="Proteomes" id="UP000009022"/>
    </source>
</evidence>
<evidence type="ECO:0000256" key="5">
    <source>
        <dbReference type="PIRNR" id="PIRNR037207"/>
    </source>
</evidence>
<evidence type="ECO:0000256" key="6">
    <source>
        <dbReference type="SAM" id="MobiDB-lite"/>
    </source>
</evidence>
<dbReference type="OMA" id="KYQTAIH"/>
<dbReference type="Pfam" id="PF04376">
    <property type="entry name" value="ATE_N"/>
    <property type="match status" value="1"/>
</dbReference>
<dbReference type="InterPro" id="IPR017137">
    <property type="entry name" value="Arg-tRNA-P_Trfase_1_euk"/>
</dbReference>
<dbReference type="RefSeq" id="XP_002116386.1">
    <property type="nucleotide sequence ID" value="XM_002116350.1"/>
</dbReference>
<dbReference type="AlphaFoldDB" id="B3S882"/>
<dbReference type="SUPFAM" id="SSF55729">
    <property type="entry name" value="Acyl-CoA N-acyltransferases (Nat)"/>
    <property type="match status" value="1"/>
</dbReference>
<feature type="domain" description="N-end aminoacyl transferase N-terminal" evidence="7">
    <location>
        <begin position="20"/>
        <end position="91"/>
    </location>
</feature>
<dbReference type="PhylomeDB" id="B3S882"/>
<dbReference type="Pfam" id="PF04377">
    <property type="entry name" value="ATE_C"/>
    <property type="match status" value="1"/>
</dbReference>
<sequence>MISMRTSSVVGYVPQSSEPHHCGYCGKNGSRHAAGIWGHRLRVSDYQILMDRGWRRCGKFIYKPDLQKSCCPLYTIRIEALECVISKSHRKVIKKVMNYLQGNTTLEELKRKHEEGNDTQQIDTKSHNDNVKKSIDGEKGKNQRDASVLHQNNVEAKATSRGPDPTKPKRRKAKDIRREKKLEKLSRESDMTTEQIKKHIEEAKEKEVKENIQKRVQILDELFKQMAPTLTPGHKLEVKLVLADRSLPQFQLTFKKSHEIYQKYQMAIHNDRPDECDEGQFKRFLIDTALMFERSPEFPSTGCGTFHQQYYLDGELIAVGVLDILPQSLSSVYFFYDPDYAFFSLGVFSCLRELSFARQINRDTPSMQYYYMGLYNYDCKKLTYKGQYDHSYLLCPETYVWTPLPECIPKFKVTKYSRLYHGSENNNPETDYNKVHIMFMNRIMTFPVYCKLSESYETEVAENYAKHVGLTLCRRMLLHRS</sequence>
<dbReference type="PANTHER" id="PTHR21367:SF1">
    <property type="entry name" value="ARGINYL-TRNA--PROTEIN TRANSFERASE 1"/>
    <property type="match status" value="1"/>
</dbReference>
<dbReference type="GO" id="GO:0005737">
    <property type="term" value="C:cytoplasm"/>
    <property type="evidence" value="ECO:0000318"/>
    <property type="project" value="GO_Central"/>
</dbReference>
<dbReference type="eggNOG" id="KOG1193">
    <property type="taxonomic scope" value="Eukaryota"/>
</dbReference>
<evidence type="ECO:0000259" key="7">
    <source>
        <dbReference type="Pfam" id="PF04376"/>
    </source>
</evidence>
<dbReference type="OrthoDB" id="74183at2759"/>
<dbReference type="InterPro" id="IPR007472">
    <property type="entry name" value="N-end_Aminoacyl_Trfase_C"/>
</dbReference>
<feature type="domain" description="N-end rule aminoacyl transferase C-terminal" evidence="8">
    <location>
        <begin position="257"/>
        <end position="395"/>
    </location>
</feature>
<dbReference type="HOGENOM" id="CLU_020349_1_1_1"/>
<dbReference type="InParanoid" id="B3S882"/>
<accession>B3S882</accession>
<evidence type="ECO:0000256" key="2">
    <source>
        <dbReference type="ARBA" id="ARBA00022679"/>
    </source>
</evidence>
<reference evidence="9 10" key="1">
    <citation type="journal article" date="2008" name="Nature">
        <title>The Trichoplax genome and the nature of placozoans.</title>
        <authorList>
            <person name="Srivastava M."/>
            <person name="Begovic E."/>
            <person name="Chapman J."/>
            <person name="Putnam N.H."/>
            <person name="Hellsten U."/>
            <person name="Kawashima T."/>
            <person name="Kuo A."/>
            <person name="Mitros T."/>
            <person name="Salamov A."/>
            <person name="Carpenter M.L."/>
            <person name="Signorovitch A.Y."/>
            <person name="Moreno M.A."/>
            <person name="Kamm K."/>
            <person name="Grimwood J."/>
            <person name="Schmutz J."/>
            <person name="Shapiro H."/>
            <person name="Grigoriev I.V."/>
            <person name="Buss L.W."/>
            <person name="Schierwater B."/>
            <person name="Dellaporta S.L."/>
            <person name="Rokhsar D.S."/>
        </authorList>
    </citation>
    <scope>NUCLEOTIDE SEQUENCE [LARGE SCALE GENOMIC DNA]</scope>
    <source>
        <strain evidence="9 10">Grell-BS-1999</strain>
    </source>
</reference>
<dbReference type="InterPro" id="IPR007471">
    <property type="entry name" value="N-end_Aminoacyl_Trfase_N"/>
</dbReference>
<evidence type="ECO:0000259" key="8">
    <source>
        <dbReference type="Pfam" id="PF04377"/>
    </source>
</evidence>
<dbReference type="CTD" id="6757695"/>
<keyword evidence="3 5" id="KW-0833">Ubl conjugation pathway</keyword>
<name>B3S882_TRIAD</name>
<dbReference type="Proteomes" id="UP000009022">
    <property type="component" value="Unassembled WGS sequence"/>
</dbReference>
<comment type="function">
    <text evidence="5">Involved in the post-translational conjugation of arginine to the N-terminal aspartate or glutamate of a protein. This arginylation is required for degradation of the protein via the ubiquitin pathway.</text>
</comment>
<dbReference type="GO" id="GO:0010498">
    <property type="term" value="P:proteasomal protein catabolic process"/>
    <property type="evidence" value="ECO:0000318"/>
    <property type="project" value="GO_Central"/>
</dbReference>
<dbReference type="PIRSF" id="PIRSF037207">
    <property type="entry name" value="ATE1_euk"/>
    <property type="match status" value="1"/>
</dbReference>
<feature type="region of interest" description="Disordered" evidence="6">
    <location>
        <begin position="112"/>
        <end position="190"/>
    </location>
</feature>